<reference evidence="1" key="1">
    <citation type="submission" date="2014-11" db="EMBL/GenBank/DDBJ databases">
        <authorList>
            <person name="Malar M.C."/>
            <person name="Sen D."/>
            <person name="Tripathy S."/>
        </authorList>
    </citation>
    <scope>NUCLEOTIDE SEQUENCE</scope>
    <source>
        <strain evidence="1">BDU141951</strain>
    </source>
</reference>
<evidence type="ECO:0000313" key="1">
    <source>
        <dbReference type="EMBL" id="NEV69147.1"/>
    </source>
</evidence>
<sequence length="110" mass="11860">MSENKSGAFLGGVVIGTAIGAVTGLLVAPRPGKETRQFLRKSADALPEIVEDLATSLQLQTGRLSEASQRRWEDTLGRLREAIAAGQEASQRQYDDLVAQEEAPTSDYDN</sequence>
<proteinExistence type="predicted"/>
<dbReference type="Pfam" id="PF12732">
    <property type="entry name" value="YtxH"/>
    <property type="match status" value="1"/>
</dbReference>
<reference evidence="1" key="3">
    <citation type="submission" date="2020-02" db="EMBL/GenBank/DDBJ databases">
        <authorList>
            <person name="Sarangi A.N."/>
            <person name="Ghosh S."/>
            <person name="Mukherjee M."/>
            <person name="Tripathy S."/>
        </authorList>
    </citation>
    <scope>NUCLEOTIDE SEQUENCE</scope>
    <source>
        <strain evidence="1">BDU141951</strain>
    </source>
</reference>
<dbReference type="EMBL" id="JTHE02000003">
    <property type="protein sequence ID" value="NEV69147.1"/>
    <property type="molecule type" value="Genomic_DNA"/>
</dbReference>
<dbReference type="AlphaFoldDB" id="A0A0C1YIX8"/>
<organism evidence="1">
    <name type="scientific">Lyngbya confervoides BDU141951</name>
    <dbReference type="NCBI Taxonomy" id="1574623"/>
    <lineage>
        <taxon>Bacteria</taxon>
        <taxon>Bacillati</taxon>
        <taxon>Cyanobacteriota</taxon>
        <taxon>Cyanophyceae</taxon>
        <taxon>Oscillatoriophycideae</taxon>
        <taxon>Oscillatoriales</taxon>
        <taxon>Microcoleaceae</taxon>
        <taxon>Lyngbya</taxon>
    </lineage>
</organism>
<protein>
    <submittedName>
        <fullName evidence="1">YtxH domain-containing protein</fullName>
    </submittedName>
</protein>
<reference evidence="1" key="2">
    <citation type="journal article" date="2015" name="Genome Announc.">
        <title>Draft Genome Sequence of Filamentous Marine Cyanobacterium Lyngbya confervoides Strain BDU141951.</title>
        <authorList>
            <person name="Chandrababunaidu M.M."/>
            <person name="Sen D."/>
            <person name="Tripathy S."/>
        </authorList>
    </citation>
    <scope>NUCLEOTIDE SEQUENCE</scope>
    <source>
        <strain evidence="1">BDU141951</strain>
    </source>
</reference>
<gene>
    <name evidence="1" type="ORF">QQ91_018765</name>
</gene>
<comment type="caution">
    <text evidence="1">The sequence shown here is derived from an EMBL/GenBank/DDBJ whole genome shotgun (WGS) entry which is preliminary data.</text>
</comment>
<accession>A0A0C1YIX8</accession>
<name>A0A0C1YIX8_9CYAN</name>
<dbReference type="InterPro" id="IPR024623">
    <property type="entry name" value="YtxH"/>
</dbReference>
<dbReference type="InterPro" id="IPR052928">
    <property type="entry name" value="Desiccation-related_membrane"/>
</dbReference>
<dbReference type="PANTHER" id="PTHR35792:SF1">
    <property type="entry name" value="SLL0268 PROTEIN"/>
    <property type="match status" value="1"/>
</dbReference>
<dbReference type="PANTHER" id="PTHR35792">
    <property type="entry name" value="GENERAL STRESS PROTEIN"/>
    <property type="match status" value="1"/>
</dbReference>